<keyword evidence="3" id="KW-1185">Reference proteome</keyword>
<name>A0ABR2HHR0_9EUKA</name>
<gene>
    <name evidence="2" type="ORF">M9Y10_019890</name>
</gene>
<dbReference type="Gene3D" id="3.90.75.20">
    <property type="match status" value="1"/>
</dbReference>
<feature type="domain" description="HNH nuclease" evidence="1">
    <location>
        <begin position="45"/>
        <end position="95"/>
    </location>
</feature>
<evidence type="ECO:0000313" key="2">
    <source>
        <dbReference type="EMBL" id="KAK8847303.1"/>
    </source>
</evidence>
<dbReference type="Proteomes" id="UP001470230">
    <property type="component" value="Unassembled WGS sequence"/>
</dbReference>
<dbReference type="SMART" id="SM00507">
    <property type="entry name" value="HNHc"/>
    <property type="match status" value="1"/>
</dbReference>
<dbReference type="InterPro" id="IPR003615">
    <property type="entry name" value="HNH_nuc"/>
</dbReference>
<evidence type="ECO:0000259" key="1">
    <source>
        <dbReference type="SMART" id="SM00507"/>
    </source>
</evidence>
<organism evidence="2 3">
    <name type="scientific">Tritrichomonas musculus</name>
    <dbReference type="NCBI Taxonomy" id="1915356"/>
    <lineage>
        <taxon>Eukaryota</taxon>
        <taxon>Metamonada</taxon>
        <taxon>Parabasalia</taxon>
        <taxon>Tritrichomonadida</taxon>
        <taxon>Tritrichomonadidae</taxon>
        <taxon>Tritrichomonas</taxon>
    </lineage>
</organism>
<sequence>MIYEPLKVNNDYEILNEYPFTIRRKSDHFKPSESYDNGYIRVNLNGKTVYKHRLIAEQFIPNDDPEHKTQVDHINHDRSDYHIKNLRWVTSSQNQCNKSSHRGVQYEYFDELPDESTVIDFYETRNGMRYIDEGRYYYYYDDETDEDVFYGKIKDNLYRKLHINVNKNGLRYVSMNDVNNKR</sequence>
<comment type="caution">
    <text evidence="2">The sequence shown here is derived from an EMBL/GenBank/DDBJ whole genome shotgun (WGS) entry which is preliminary data.</text>
</comment>
<dbReference type="InterPro" id="IPR044925">
    <property type="entry name" value="His-Me_finger_sf"/>
</dbReference>
<reference evidence="2 3" key="1">
    <citation type="submission" date="2024-04" db="EMBL/GenBank/DDBJ databases">
        <title>Tritrichomonas musculus Genome.</title>
        <authorList>
            <person name="Alves-Ferreira E."/>
            <person name="Grigg M."/>
            <person name="Lorenzi H."/>
            <person name="Galac M."/>
        </authorList>
    </citation>
    <scope>NUCLEOTIDE SEQUENCE [LARGE SCALE GENOMIC DNA]</scope>
    <source>
        <strain evidence="2 3">EAF2021</strain>
    </source>
</reference>
<dbReference type="SUPFAM" id="SSF54060">
    <property type="entry name" value="His-Me finger endonucleases"/>
    <property type="match status" value="1"/>
</dbReference>
<proteinExistence type="predicted"/>
<dbReference type="EMBL" id="JAPFFF010000028">
    <property type="protein sequence ID" value="KAK8847303.1"/>
    <property type="molecule type" value="Genomic_DNA"/>
</dbReference>
<protein>
    <recommendedName>
        <fullName evidence="1">HNH nuclease domain-containing protein</fullName>
    </recommendedName>
</protein>
<accession>A0ABR2HHR0</accession>
<dbReference type="Pfam" id="PF13392">
    <property type="entry name" value="HNH_3"/>
    <property type="match status" value="1"/>
</dbReference>
<evidence type="ECO:0000313" key="3">
    <source>
        <dbReference type="Proteomes" id="UP001470230"/>
    </source>
</evidence>
<feature type="non-terminal residue" evidence="2">
    <location>
        <position position="182"/>
    </location>
</feature>